<accession>A0A0F9R4Q5</accession>
<reference evidence="1" key="1">
    <citation type="journal article" date="2015" name="Nature">
        <title>Complex archaea that bridge the gap between prokaryotes and eukaryotes.</title>
        <authorList>
            <person name="Spang A."/>
            <person name="Saw J.H."/>
            <person name="Jorgensen S.L."/>
            <person name="Zaremba-Niedzwiedzka K."/>
            <person name="Martijn J."/>
            <person name="Lind A.E."/>
            <person name="van Eijk R."/>
            <person name="Schleper C."/>
            <person name="Guy L."/>
            <person name="Ettema T.J."/>
        </authorList>
    </citation>
    <scope>NUCLEOTIDE SEQUENCE</scope>
</reference>
<dbReference type="AlphaFoldDB" id="A0A0F9R4Q5"/>
<dbReference type="SUPFAM" id="SSF47413">
    <property type="entry name" value="lambda repressor-like DNA-binding domains"/>
    <property type="match status" value="1"/>
</dbReference>
<dbReference type="GO" id="GO:0003677">
    <property type="term" value="F:DNA binding"/>
    <property type="evidence" value="ECO:0007669"/>
    <property type="project" value="InterPro"/>
</dbReference>
<organism evidence="1">
    <name type="scientific">marine sediment metagenome</name>
    <dbReference type="NCBI Taxonomy" id="412755"/>
    <lineage>
        <taxon>unclassified sequences</taxon>
        <taxon>metagenomes</taxon>
        <taxon>ecological metagenomes</taxon>
    </lineage>
</organism>
<evidence type="ECO:0000313" key="1">
    <source>
        <dbReference type="EMBL" id="KKN49729.1"/>
    </source>
</evidence>
<comment type="caution">
    <text evidence="1">The sequence shown here is derived from an EMBL/GenBank/DDBJ whole genome shotgun (WGS) entry which is preliminary data.</text>
</comment>
<gene>
    <name evidence="1" type="ORF">LCGC14_0639790</name>
</gene>
<proteinExistence type="predicted"/>
<dbReference type="EMBL" id="LAZR01001153">
    <property type="protein sequence ID" value="KKN49729.1"/>
    <property type="molecule type" value="Genomic_DNA"/>
</dbReference>
<name>A0A0F9R4Q5_9ZZZZ</name>
<protein>
    <submittedName>
        <fullName evidence="1">Uncharacterized protein</fullName>
    </submittedName>
</protein>
<sequence>MDSVEFLDAVRVRHGLSSDNKLAVFLNINRGRVSLYRTRARKLDPKACHKVAAALEVTPDFVMASVQAERATCKKDRIVWTRLARLAKKAQAAALLVGITALLSASPDALGQTKGSSDAAALDHLYIIRSRRRGKGHWRNTVVRPLRRLFAAWRTVFRPIGGYGSSRAWSGAQAAQSMSGWSL</sequence>
<dbReference type="InterPro" id="IPR010982">
    <property type="entry name" value="Lambda_DNA-bd_dom_sf"/>
</dbReference>